<dbReference type="Proteomes" id="UP000254304">
    <property type="component" value="Unassembled WGS sequence"/>
</dbReference>
<dbReference type="InterPro" id="IPR016039">
    <property type="entry name" value="Thiolase-like"/>
</dbReference>
<dbReference type="AlphaFoldDB" id="A0A377NJC5"/>
<dbReference type="SUPFAM" id="SSF53901">
    <property type="entry name" value="Thiolase-like"/>
    <property type="match status" value="1"/>
</dbReference>
<sequence>MKVVGLYNKVSASQNVEMQKCMKYSLDILDWQAVAPGLRSKQQWNQWASHESAPGFAQALEKSPLIPMMSERRMSPPSRAAVEAGLTLLETHQVDAAIFTSQHGELEKTFKILQTLSQEGEVSPTDFSTSVHNTAAGWLTIISKNALPITSLAAGTDSFQQGMLEAQAMLLTGMQRVLLIDFDGLVPALYSPPSAAPFYPCAVALLLAKGDSLSCQQQLGEPSHEALPQSLQFLRHWLREQNDFSVSAGAHQWNWRRRP</sequence>
<dbReference type="EMBL" id="UGGO01000001">
    <property type="protein sequence ID" value="STQ46076.1"/>
    <property type="molecule type" value="Genomic_DNA"/>
</dbReference>
<dbReference type="Pfam" id="PF13723">
    <property type="entry name" value="Ketoacyl-synt_2"/>
    <property type="match status" value="1"/>
</dbReference>
<name>A0A377NJC5_9GAMM</name>
<dbReference type="InterPro" id="IPR014030">
    <property type="entry name" value="Ketoacyl_synth_N"/>
</dbReference>
<evidence type="ECO:0000259" key="1">
    <source>
        <dbReference type="Pfam" id="PF13723"/>
    </source>
</evidence>
<feature type="domain" description="Beta-ketoacyl synthase-like N-terminal" evidence="1">
    <location>
        <begin position="44"/>
        <end position="255"/>
    </location>
</feature>
<dbReference type="GO" id="GO:0016746">
    <property type="term" value="F:acyltransferase activity"/>
    <property type="evidence" value="ECO:0007669"/>
    <property type="project" value="InterPro"/>
</dbReference>
<reference evidence="2 3" key="1">
    <citation type="submission" date="2018-06" db="EMBL/GenBank/DDBJ databases">
        <authorList>
            <consortium name="Pathogen Informatics"/>
            <person name="Doyle S."/>
        </authorList>
    </citation>
    <scope>NUCLEOTIDE SEQUENCE [LARGE SCALE GENOMIC DNA]</scope>
    <source>
        <strain evidence="2 3">NCTC12157</strain>
    </source>
</reference>
<evidence type="ECO:0000313" key="2">
    <source>
        <dbReference type="EMBL" id="STQ46076.1"/>
    </source>
</evidence>
<accession>A0A377NJC5</accession>
<gene>
    <name evidence="2" type="ORF">NCTC12157_03833</name>
</gene>
<protein>
    <recommendedName>
        <fullName evidence="1">Beta-ketoacyl synthase-like N-terminal domain-containing protein</fullName>
    </recommendedName>
</protein>
<evidence type="ECO:0000313" key="3">
    <source>
        <dbReference type="Proteomes" id="UP000254304"/>
    </source>
</evidence>
<organism evidence="2 3">
    <name type="scientific">Ewingella americana</name>
    <dbReference type="NCBI Taxonomy" id="41202"/>
    <lineage>
        <taxon>Bacteria</taxon>
        <taxon>Pseudomonadati</taxon>
        <taxon>Pseudomonadota</taxon>
        <taxon>Gammaproteobacteria</taxon>
        <taxon>Enterobacterales</taxon>
        <taxon>Yersiniaceae</taxon>
        <taxon>Ewingella</taxon>
    </lineage>
</organism>
<proteinExistence type="predicted"/>